<feature type="domain" description="Cytochrome c" evidence="5">
    <location>
        <begin position="78"/>
        <end position="180"/>
    </location>
</feature>
<dbReference type="EMBL" id="CP136864">
    <property type="protein sequence ID" value="WOJ93738.1"/>
    <property type="molecule type" value="Genomic_DNA"/>
</dbReference>
<keyword evidence="1 4" id="KW-0349">Heme</keyword>
<dbReference type="SUPFAM" id="SSF46626">
    <property type="entry name" value="Cytochrome c"/>
    <property type="match status" value="1"/>
</dbReference>
<dbReference type="Gene3D" id="1.10.760.10">
    <property type="entry name" value="Cytochrome c-like domain"/>
    <property type="match status" value="1"/>
</dbReference>
<gene>
    <name evidence="6" type="ORF">R0135_00890</name>
</gene>
<keyword evidence="3 4" id="KW-0408">Iron</keyword>
<evidence type="ECO:0000313" key="6">
    <source>
        <dbReference type="EMBL" id="WOJ93738.1"/>
    </source>
</evidence>
<evidence type="ECO:0000259" key="5">
    <source>
        <dbReference type="PROSITE" id="PS51007"/>
    </source>
</evidence>
<reference evidence="6 7" key="1">
    <citation type="submission" date="2023-10" db="EMBL/GenBank/DDBJ databases">
        <title>Two novel species belonging to the OM43/NOR5 clade.</title>
        <authorList>
            <person name="Park M."/>
        </authorList>
    </citation>
    <scope>NUCLEOTIDE SEQUENCE [LARGE SCALE GENOMIC DNA]</scope>
    <source>
        <strain evidence="6 7">IMCC43200</strain>
    </source>
</reference>
<dbReference type="InterPro" id="IPR009056">
    <property type="entry name" value="Cyt_c-like_dom"/>
</dbReference>
<proteinExistence type="predicted"/>
<evidence type="ECO:0000256" key="2">
    <source>
        <dbReference type="ARBA" id="ARBA00022723"/>
    </source>
</evidence>
<protein>
    <recommendedName>
        <fullName evidence="5">Cytochrome c domain-containing protein</fullName>
    </recommendedName>
</protein>
<keyword evidence="7" id="KW-1185">Reference proteome</keyword>
<accession>A0ABZ0I3Y9</accession>
<evidence type="ECO:0000256" key="4">
    <source>
        <dbReference type="PROSITE-ProRule" id="PRU00433"/>
    </source>
</evidence>
<evidence type="ECO:0000256" key="3">
    <source>
        <dbReference type="ARBA" id="ARBA00023004"/>
    </source>
</evidence>
<dbReference type="Proteomes" id="UP001626537">
    <property type="component" value="Chromosome"/>
</dbReference>
<dbReference type="InterPro" id="IPR036909">
    <property type="entry name" value="Cyt_c-like_dom_sf"/>
</dbReference>
<evidence type="ECO:0000256" key="1">
    <source>
        <dbReference type="ARBA" id="ARBA00022617"/>
    </source>
</evidence>
<evidence type="ECO:0000313" key="7">
    <source>
        <dbReference type="Proteomes" id="UP001626537"/>
    </source>
</evidence>
<name>A0ABZ0I3Y9_9GAMM</name>
<keyword evidence="2 4" id="KW-0479">Metal-binding</keyword>
<dbReference type="PROSITE" id="PS51007">
    <property type="entry name" value="CYTC"/>
    <property type="match status" value="1"/>
</dbReference>
<organism evidence="6 7">
    <name type="scientific">Congregibacter variabilis</name>
    <dbReference type="NCBI Taxonomy" id="3081200"/>
    <lineage>
        <taxon>Bacteria</taxon>
        <taxon>Pseudomonadati</taxon>
        <taxon>Pseudomonadota</taxon>
        <taxon>Gammaproteobacteria</taxon>
        <taxon>Cellvibrionales</taxon>
        <taxon>Halieaceae</taxon>
        <taxon>Congregibacter</taxon>
    </lineage>
</organism>
<dbReference type="RefSeq" id="WP_407348383.1">
    <property type="nucleotide sequence ID" value="NZ_CP136864.1"/>
</dbReference>
<sequence>MPRLSGALMRQCRFEPRVGYCVCVGMQIEQGGCIALYQTMLFGTEEAYVMKKILVLLPMLIFLFGCEVDSRGFVLPDGDIARGKQSYKDLACNQCHSIADVPWLGAETEGDVQIPLGGAVTRLKTYGELVTSVINPSHRIARSYLGAMVAEDGESNMQLYNDVMTVQQLVDIVEFLQSEYEMVVPGRVYQYTRF</sequence>